<evidence type="ECO:0000313" key="2">
    <source>
        <dbReference type="Proteomes" id="UP001062846"/>
    </source>
</evidence>
<proteinExistence type="predicted"/>
<accession>A0ACC0MIR9</accession>
<dbReference type="Proteomes" id="UP001062846">
    <property type="component" value="Chromosome 8"/>
</dbReference>
<comment type="caution">
    <text evidence="1">The sequence shown here is derived from an EMBL/GenBank/DDBJ whole genome shotgun (WGS) entry which is preliminary data.</text>
</comment>
<dbReference type="EMBL" id="CM046395">
    <property type="protein sequence ID" value="KAI8540941.1"/>
    <property type="molecule type" value="Genomic_DNA"/>
</dbReference>
<organism evidence="1 2">
    <name type="scientific">Rhododendron molle</name>
    <name type="common">Chinese azalea</name>
    <name type="synonym">Azalea mollis</name>
    <dbReference type="NCBI Taxonomy" id="49168"/>
    <lineage>
        <taxon>Eukaryota</taxon>
        <taxon>Viridiplantae</taxon>
        <taxon>Streptophyta</taxon>
        <taxon>Embryophyta</taxon>
        <taxon>Tracheophyta</taxon>
        <taxon>Spermatophyta</taxon>
        <taxon>Magnoliopsida</taxon>
        <taxon>eudicotyledons</taxon>
        <taxon>Gunneridae</taxon>
        <taxon>Pentapetalae</taxon>
        <taxon>asterids</taxon>
        <taxon>Ericales</taxon>
        <taxon>Ericaceae</taxon>
        <taxon>Ericoideae</taxon>
        <taxon>Rhodoreae</taxon>
        <taxon>Rhododendron</taxon>
    </lineage>
</organism>
<reference evidence="1" key="1">
    <citation type="submission" date="2022-02" db="EMBL/GenBank/DDBJ databases">
        <title>Plant Genome Project.</title>
        <authorList>
            <person name="Zhang R.-G."/>
        </authorList>
    </citation>
    <scope>NUCLEOTIDE SEQUENCE</scope>
    <source>
        <strain evidence="1">AT1</strain>
    </source>
</reference>
<sequence length="113" mass="12713">MLIYIGMTPLAAIKLLKGPFKFIEVVMIVTFLSFILIANVPTPPPISSPIRIVPGFFTASTSSIGKSRLVPTVVHRTFSRPKRSKQSLQSSNPLWVFIRRSRPLIYLTVWSRS</sequence>
<keyword evidence="2" id="KW-1185">Reference proteome</keyword>
<protein>
    <submittedName>
        <fullName evidence="1">Uncharacterized protein</fullName>
    </submittedName>
</protein>
<gene>
    <name evidence="1" type="ORF">RHMOL_Rhmol08G0024000</name>
</gene>
<evidence type="ECO:0000313" key="1">
    <source>
        <dbReference type="EMBL" id="KAI8540941.1"/>
    </source>
</evidence>
<name>A0ACC0MIR9_RHOML</name>